<dbReference type="Proteomes" id="UP000479190">
    <property type="component" value="Unassembled WGS sequence"/>
</dbReference>
<evidence type="ECO:0000256" key="11">
    <source>
        <dbReference type="ARBA" id="ARBA00038869"/>
    </source>
</evidence>
<dbReference type="EC" id="1.4.3.13" evidence="11"/>
<dbReference type="SMART" id="SM00202">
    <property type="entry name" value="SR"/>
    <property type="match status" value="1"/>
</dbReference>
<keyword evidence="4" id="KW-0886">LTQ</keyword>
<accession>A0A6H5J6U3</accession>
<organism evidence="16 17">
    <name type="scientific">Trichogramma brassicae</name>
    <dbReference type="NCBI Taxonomy" id="86971"/>
    <lineage>
        <taxon>Eukaryota</taxon>
        <taxon>Metazoa</taxon>
        <taxon>Ecdysozoa</taxon>
        <taxon>Arthropoda</taxon>
        <taxon>Hexapoda</taxon>
        <taxon>Insecta</taxon>
        <taxon>Pterygota</taxon>
        <taxon>Neoptera</taxon>
        <taxon>Endopterygota</taxon>
        <taxon>Hymenoptera</taxon>
        <taxon>Apocrita</taxon>
        <taxon>Proctotrupomorpha</taxon>
        <taxon>Chalcidoidea</taxon>
        <taxon>Trichogrammatidae</taxon>
        <taxon>Trichogramma</taxon>
    </lineage>
</organism>
<sequence length="448" mass="50291">MYGSLYSTVYCTKRLASICVPHVHVPSSALVGGSLVKLTYITLSRERRERAAIPDLYTRSWGNVCDDEWDEPRGPSGLPTIGLRLAQARATTRGNFGQARRRYWMDDVICDGGSSPSWPSVASNGGAKSDCRGDEAAGVVCHHPGYVDNNNRRSNINDDGDEDEPSNSIDDGARSWASATPARAYQTNVFGSHRLSMSLSGIKCQGDERHVAECQAHRRRVDCPGVGENVAGVACSRDMADLAFDARELEQSAHLEEIYLHWLQCAMEENCLATEAYRVQRESADWRWHRRRLLKFTARTVNIGTADFRPAIPKHLWEWHMCHRHYHSMEVFATFDIIDSQGRRVAEGHKASFCLEDNQCLAGVEPRYKCVNYGDQGISVNCSDIYKYNLDCQWVDITELSPGSYTFKVAVNPELKIGEMTFENNAATCKLLYTENYARVHSCVMGRP</sequence>
<evidence type="ECO:0000313" key="16">
    <source>
        <dbReference type="EMBL" id="CAB0044267.1"/>
    </source>
</evidence>
<keyword evidence="17" id="KW-1185">Reference proteome</keyword>
<dbReference type="PANTHER" id="PTHR45817">
    <property type="entry name" value="LYSYL OXIDASE-LIKE-RELATED"/>
    <property type="match status" value="1"/>
</dbReference>
<evidence type="ECO:0000256" key="1">
    <source>
        <dbReference type="ARBA" id="ARBA00001935"/>
    </source>
</evidence>
<dbReference type="InterPro" id="IPR001190">
    <property type="entry name" value="SRCR"/>
</dbReference>
<gene>
    <name evidence="16" type="ORF">TBRA_LOCUS15855</name>
</gene>
<keyword evidence="8" id="KW-0560">Oxidoreductase</keyword>
<dbReference type="PANTHER" id="PTHR45817:SF4">
    <property type="entry name" value="LYSYL OXIDASE-LIKE-RELATED"/>
    <property type="match status" value="1"/>
</dbReference>
<comment type="similarity">
    <text evidence="3">Belongs to the lysyl oxidase family.</text>
</comment>
<evidence type="ECO:0000256" key="6">
    <source>
        <dbReference type="ARBA" id="ARBA00022723"/>
    </source>
</evidence>
<evidence type="ECO:0000256" key="14">
    <source>
        <dbReference type="SAM" id="MobiDB-lite"/>
    </source>
</evidence>
<dbReference type="GO" id="GO:0005507">
    <property type="term" value="F:copper ion binding"/>
    <property type="evidence" value="ECO:0007669"/>
    <property type="project" value="InterPro"/>
</dbReference>
<comment type="cofactor">
    <cofactor evidence="1">
        <name>Cu cation</name>
        <dbReference type="ChEBI" id="CHEBI:23378"/>
    </cofactor>
</comment>
<evidence type="ECO:0000256" key="9">
    <source>
        <dbReference type="ARBA" id="ARBA00023008"/>
    </source>
</evidence>
<keyword evidence="5" id="KW-0964">Secreted</keyword>
<evidence type="ECO:0000256" key="4">
    <source>
        <dbReference type="ARBA" id="ARBA00022477"/>
    </source>
</evidence>
<dbReference type="Pfam" id="PF01186">
    <property type="entry name" value="Lysyl_oxidase"/>
    <property type="match status" value="1"/>
</dbReference>
<dbReference type="InterPro" id="IPR019828">
    <property type="entry name" value="Lysyl_oxidase_CS"/>
</dbReference>
<evidence type="ECO:0000259" key="15">
    <source>
        <dbReference type="PROSITE" id="PS50287"/>
    </source>
</evidence>
<dbReference type="OrthoDB" id="547291at2759"/>
<dbReference type="PROSITE" id="PS00926">
    <property type="entry name" value="LYSYL_OXIDASE"/>
    <property type="match status" value="1"/>
</dbReference>
<dbReference type="EMBL" id="CADCXV010001416">
    <property type="protein sequence ID" value="CAB0044267.1"/>
    <property type="molecule type" value="Genomic_DNA"/>
</dbReference>
<evidence type="ECO:0000256" key="10">
    <source>
        <dbReference type="ARBA" id="ARBA00023157"/>
    </source>
</evidence>
<comment type="subcellular location">
    <subcellularLocation>
        <location evidence="2">Secreted</location>
        <location evidence="2">Extracellular space</location>
    </subcellularLocation>
</comment>
<dbReference type="InterPro" id="IPR050912">
    <property type="entry name" value="LOX-like_protein"/>
</dbReference>
<evidence type="ECO:0000256" key="8">
    <source>
        <dbReference type="ARBA" id="ARBA00023002"/>
    </source>
</evidence>
<dbReference type="GO" id="GO:0016020">
    <property type="term" value="C:membrane"/>
    <property type="evidence" value="ECO:0007669"/>
    <property type="project" value="InterPro"/>
</dbReference>
<evidence type="ECO:0000256" key="7">
    <source>
        <dbReference type="ARBA" id="ARBA00022772"/>
    </source>
</evidence>
<dbReference type="PROSITE" id="PS50287">
    <property type="entry name" value="SRCR_2"/>
    <property type="match status" value="1"/>
</dbReference>
<evidence type="ECO:0000256" key="12">
    <source>
        <dbReference type="ARBA" id="ARBA00047861"/>
    </source>
</evidence>
<evidence type="ECO:0000256" key="13">
    <source>
        <dbReference type="PROSITE-ProRule" id="PRU00196"/>
    </source>
</evidence>
<feature type="domain" description="SRCR" evidence="15">
    <location>
        <begin position="28"/>
        <end position="142"/>
    </location>
</feature>
<feature type="region of interest" description="Disordered" evidence="14">
    <location>
        <begin position="142"/>
        <end position="174"/>
    </location>
</feature>
<dbReference type="SUPFAM" id="SSF56487">
    <property type="entry name" value="SRCR-like"/>
    <property type="match status" value="2"/>
</dbReference>
<dbReference type="Gene3D" id="3.10.250.10">
    <property type="entry name" value="SRCR-like domain"/>
    <property type="match status" value="2"/>
</dbReference>
<reference evidence="16 17" key="1">
    <citation type="submission" date="2020-02" db="EMBL/GenBank/DDBJ databases">
        <authorList>
            <person name="Ferguson B K."/>
        </authorList>
    </citation>
    <scope>NUCLEOTIDE SEQUENCE [LARGE SCALE GENOMIC DNA]</scope>
</reference>
<keyword evidence="6" id="KW-0479">Metal-binding</keyword>
<name>A0A6H5J6U3_9HYME</name>
<dbReference type="Pfam" id="PF00530">
    <property type="entry name" value="SRCR"/>
    <property type="match status" value="1"/>
</dbReference>
<keyword evidence="10" id="KW-1015">Disulfide bond</keyword>
<keyword evidence="7" id="KW-0801">TPQ</keyword>
<evidence type="ECO:0000256" key="2">
    <source>
        <dbReference type="ARBA" id="ARBA00004239"/>
    </source>
</evidence>
<evidence type="ECO:0000256" key="3">
    <source>
        <dbReference type="ARBA" id="ARBA00007492"/>
    </source>
</evidence>
<protein>
    <recommendedName>
        <fullName evidence="11">protein-lysine 6-oxidase</fullName>
        <ecNumber evidence="11">1.4.3.13</ecNumber>
    </recommendedName>
</protein>
<comment type="catalytic activity">
    <reaction evidence="12">
        <text>L-lysyl-[protein] + O2 + H2O = (S)-2-amino-6-oxohexanoyl-[protein] + H2O2 + NH4(+)</text>
        <dbReference type="Rhea" id="RHEA:24544"/>
        <dbReference type="Rhea" id="RHEA-COMP:9752"/>
        <dbReference type="Rhea" id="RHEA-COMP:12448"/>
        <dbReference type="ChEBI" id="CHEBI:15377"/>
        <dbReference type="ChEBI" id="CHEBI:15379"/>
        <dbReference type="ChEBI" id="CHEBI:16240"/>
        <dbReference type="ChEBI" id="CHEBI:28938"/>
        <dbReference type="ChEBI" id="CHEBI:29969"/>
        <dbReference type="ChEBI" id="CHEBI:131803"/>
        <dbReference type="EC" id="1.4.3.13"/>
    </reaction>
</comment>
<evidence type="ECO:0000313" key="17">
    <source>
        <dbReference type="Proteomes" id="UP000479190"/>
    </source>
</evidence>
<evidence type="ECO:0000256" key="5">
    <source>
        <dbReference type="ARBA" id="ARBA00022525"/>
    </source>
</evidence>
<comment type="caution">
    <text evidence="13">Lacks conserved residue(s) required for the propagation of feature annotation.</text>
</comment>
<keyword evidence="9" id="KW-0186">Copper</keyword>
<dbReference type="GO" id="GO:0005615">
    <property type="term" value="C:extracellular space"/>
    <property type="evidence" value="ECO:0007669"/>
    <property type="project" value="TreeGrafter"/>
</dbReference>
<proteinExistence type="inferred from homology"/>
<dbReference type="GO" id="GO:0004720">
    <property type="term" value="F:protein-lysine 6-oxidase activity"/>
    <property type="evidence" value="ECO:0007669"/>
    <property type="project" value="UniProtKB-EC"/>
</dbReference>
<dbReference type="InterPro" id="IPR001695">
    <property type="entry name" value="Lysyl_oxidase"/>
</dbReference>
<dbReference type="AlphaFoldDB" id="A0A6H5J6U3"/>
<dbReference type="InterPro" id="IPR036772">
    <property type="entry name" value="SRCR-like_dom_sf"/>
</dbReference>